<organism evidence="1 2">
    <name type="scientific">Roseovarius gaetbuli</name>
    <dbReference type="NCBI Taxonomy" id="1356575"/>
    <lineage>
        <taxon>Bacteria</taxon>
        <taxon>Pseudomonadati</taxon>
        <taxon>Pseudomonadota</taxon>
        <taxon>Alphaproteobacteria</taxon>
        <taxon>Rhodobacterales</taxon>
        <taxon>Roseobacteraceae</taxon>
        <taxon>Roseovarius</taxon>
    </lineage>
</organism>
<dbReference type="EMBL" id="FWFJ01000003">
    <property type="protein sequence ID" value="SLN17828.1"/>
    <property type="molecule type" value="Genomic_DNA"/>
</dbReference>
<dbReference type="AlphaFoldDB" id="A0A1X6YDK0"/>
<dbReference type="InterPro" id="IPR027417">
    <property type="entry name" value="P-loop_NTPase"/>
</dbReference>
<evidence type="ECO:0000313" key="1">
    <source>
        <dbReference type="EMBL" id="SLN17828.1"/>
    </source>
</evidence>
<dbReference type="RefSeq" id="WP_085825533.1">
    <property type="nucleotide sequence ID" value="NZ_FWFJ01000003.1"/>
</dbReference>
<name>A0A1X6YDK0_9RHOB</name>
<protein>
    <submittedName>
        <fullName evidence="1">Uncharacterized protein</fullName>
    </submittedName>
</protein>
<keyword evidence="2" id="KW-1185">Reference proteome</keyword>
<dbReference type="Proteomes" id="UP000194012">
    <property type="component" value="Unassembled WGS sequence"/>
</dbReference>
<proteinExistence type="predicted"/>
<dbReference type="OrthoDB" id="88903at2"/>
<gene>
    <name evidence="1" type="ORF">ROG8370_00543</name>
</gene>
<dbReference type="SUPFAM" id="SSF52540">
    <property type="entry name" value="P-loop containing nucleoside triphosphate hydrolases"/>
    <property type="match status" value="1"/>
</dbReference>
<evidence type="ECO:0000313" key="2">
    <source>
        <dbReference type="Proteomes" id="UP000194012"/>
    </source>
</evidence>
<accession>A0A1X6YDK0</accession>
<sequence>MPNTAAKRVIEAYLSREALGSALLVDAPWGSGKTHVIKQLTNCEADPTRLYVTLYDVHSPEAFDWALVRAMNPWSEGAAASWGKRAKELASGMKVFGVQVDMTKVNLTEVALRALPDTLIFDDIERCSLSHAQLSGLINRFVEHQNKRVILIANTEKHRDKDAFDAAREKLIGQTIALHPELDAAMTAVWGRIPAGQGRAALQARQKVVAKTFHDAGHNNLRLLLRAMRDAAVMLDALEPEMLEFDQAVDHLIATFLALHMAYHGGRLSKQDMLDRARFSKSVIAKVSNQDAPPPDALELVQKDHPSCNIEAGYSDILPVQLGYGLIVEGYASTSDIGDGLSSTHQFSKPSQQPDWVRLRNWYSEPLADLEMIIVRIKQRQASFDITEPGEILQIHATESFIQQFQEVADPKAHARKTYDYICALAKDGKIRTSVPSSDDMVKYGFGWELGRIYYGGYAFEPSRRDKVLARRLMAEMDKAFDRSLPSLCDRLLQEMRDAPDTFLERFEYTARGENFSQASVLHHLPVDKCAKILIGHHDENRDVARMIASVFAKRRVSHHSELSDEHVWFDQLETALIDLAKETSELFAAQIRLFIRRDLTAP</sequence>
<reference evidence="2" key="1">
    <citation type="submission" date="2017-03" db="EMBL/GenBank/DDBJ databases">
        <authorList>
            <person name="Rodrigo-Torres L."/>
            <person name="Arahal R.D."/>
            <person name="Lucena T."/>
        </authorList>
    </citation>
    <scope>NUCLEOTIDE SEQUENCE [LARGE SCALE GENOMIC DNA]</scope>
    <source>
        <strain evidence="2">CECT 8370</strain>
    </source>
</reference>